<keyword evidence="3" id="KW-1185">Reference proteome</keyword>
<protein>
    <submittedName>
        <fullName evidence="2">Uncharacterized protein</fullName>
    </submittedName>
</protein>
<dbReference type="Proteomes" id="UP001432027">
    <property type="component" value="Unassembled WGS sequence"/>
</dbReference>
<dbReference type="EMBL" id="BTSX01000003">
    <property type="protein sequence ID" value="GMS90795.1"/>
    <property type="molecule type" value="Genomic_DNA"/>
</dbReference>
<accession>A0AAV5TE18</accession>
<evidence type="ECO:0000256" key="1">
    <source>
        <dbReference type="SAM" id="MobiDB-lite"/>
    </source>
</evidence>
<feature type="non-terminal residue" evidence="2">
    <location>
        <position position="1"/>
    </location>
</feature>
<reference evidence="2" key="1">
    <citation type="submission" date="2023-10" db="EMBL/GenBank/DDBJ databases">
        <title>Genome assembly of Pristionchus species.</title>
        <authorList>
            <person name="Yoshida K."/>
            <person name="Sommer R.J."/>
        </authorList>
    </citation>
    <scope>NUCLEOTIDE SEQUENCE</scope>
    <source>
        <strain evidence="2">RS0144</strain>
    </source>
</reference>
<feature type="region of interest" description="Disordered" evidence="1">
    <location>
        <begin position="101"/>
        <end position="121"/>
    </location>
</feature>
<proteinExistence type="predicted"/>
<dbReference type="AlphaFoldDB" id="A0AAV5TE18"/>
<organism evidence="2 3">
    <name type="scientific">Pristionchus entomophagus</name>
    <dbReference type="NCBI Taxonomy" id="358040"/>
    <lineage>
        <taxon>Eukaryota</taxon>
        <taxon>Metazoa</taxon>
        <taxon>Ecdysozoa</taxon>
        <taxon>Nematoda</taxon>
        <taxon>Chromadorea</taxon>
        <taxon>Rhabditida</taxon>
        <taxon>Rhabditina</taxon>
        <taxon>Diplogasteromorpha</taxon>
        <taxon>Diplogasteroidea</taxon>
        <taxon>Neodiplogasteridae</taxon>
        <taxon>Pristionchus</taxon>
    </lineage>
</organism>
<comment type="caution">
    <text evidence="2">The sequence shown here is derived from an EMBL/GenBank/DDBJ whole genome shotgun (WGS) entry which is preliminary data.</text>
</comment>
<name>A0AAV5TE18_9BILA</name>
<sequence>LILNLFPLQTCEFAIQSDDTFVSVISKGFDVMSAIHRNSNHPNIQRTLEALDIELSLYMRSENIKGTSIQSLMYGIIQSLQLTLLHLSTATQIPRCSPLFPVEPKEEPIDVSETTPSDNQL</sequence>
<gene>
    <name evidence="2" type="ORF">PENTCL1PPCAC_12970</name>
</gene>
<evidence type="ECO:0000313" key="2">
    <source>
        <dbReference type="EMBL" id="GMS90795.1"/>
    </source>
</evidence>
<evidence type="ECO:0000313" key="3">
    <source>
        <dbReference type="Proteomes" id="UP001432027"/>
    </source>
</evidence>
<feature type="non-terminal residue" evidence="2">
    <location>
        <position position="121"/>
    </location>
</feature>
<feature type="compositionally biased region" description="Polar residues" evidence="1">
    <location>
        <begin position="112"/>
        <end position="121"/>
    </location>
</feature>